<protein>
    <submittedName>
        <fullName evidence="1">Uncharacterized protein</fullName>
    </submittedName>
</protein>
<proteinExistence type="predicted"/>
<gene>
    <name evidence="1" type="ORF">EYF80_058844</name>
</gene>
<dbReference type="EMBL" id="SRLO01003911">
    <property type="protein sequence ID" value="TNN31002.1"/>
    <property type="molecule type" value="Genomic_DNA"/>
</dbReference>
<dbReference type="Proteomes" id="UP000314294">
    <property type="component" value="Unassembled WGS sequence"/>
</dbReference>
<sequence>MEARPSPSRYPVFLFLCPSIKNIWLVLTASPSLLSSSPDDIGSCWYILLSGSVFIKESMFLPRSRWVLRLLNTDCSFISSPFRAPSERSHRGD</sequence>
<comment type="caution">
    <text evidence="1">The sequence shown here is derived from an EMBL/GenBank/DDBJ whole genome shotgun (WGS) entry which is preliminary data.</text>
</comment>
<dbReference type="AlphaFoldDB" id="A0A4Z2ERT8"/>
<accession>A0A4Z2ERT8</accession>
<evidence type="ECO:0000313" key="1">
    <source>
        <dbReference type="EMBL" id="TNN31002.1"/>
    </source>
</evidence>
<keyword evidence="2" id="KW-1185">Reference proteome</keyword>
<evidence type="ECO:0000313" key="2">
    <source>
        <dbReference type="Proteomes" id="UP000314294"/>
    </source>
</evidence>
<reference evidence="1 2" key="1">
    <citation type="submission" date="2019-03" db="EMBL/GenBank/DDBJ databases">
        <title>First draft genome of Liparis tanakae, snailfish: a comprehensive survey of snailfish specific genes.</title>
        <authorList>
            <person name="Kim W."/>
            <person name="Song I."/>
            <person name="Jeong J.-H."/>
            <person name="Kim D."/>
            <person name="Kim S."/>
            <person name="Ryu S."/>
            <person name="Song J.Y."/>
            <person name="Lee S.K."/>
        </authorList>
    </citation>
    <scope>NUCLEOTIDE SEQUENCE [LARGE SCALE GENOMIC DNA]</scope>
    <source>
        <tissue evidence="1">Muscle</tissue>
    </source>
</reference>
<name>A0A4Z2ERT8_9TELE</name>
<dbReference type="OrthoDB" id="546434at2759"/>
<organism evidence="1 2">
    <name type="scientific">Liparis tanakae</name>
    <name type="common">Tanaka's snailfish</name>
    <dbReference type="NCBI Taxonomy" id="230148"/>
    <lineage>
        <taxon>Eukaryota</taxon>
        <taxon>Metazoa</taxon>
        <taxon>Chordata</taxon>
        <taxon>Craniata</taxon>
        <taxon>Vertebrata</taxon>
        <taxon>Euteleostomi</taxon>
        <taxon>Actinopterygii</taxon>
        <taxon>Neopterygii</taxon>
        <taxon>Teleostei</taxon>
        <taxon>Neoteleostei</taxon>
        <taxon>Acanthomorphata</taxon>
        <taxon>Eupercaria</taxon>
        <taxon>Perciformes</taxon>
        <taxon>Cottioidei</taxon>
        <taxon>Cottales</taxon>
        <taxon>Liparidae</taxon>
        <taxon>Liparis</taxon>
    </lineage>
</organism>